<gene>
    <name evidence="1" type="ORF">FCALED_LOCUS13238</name>
</gene>
<evidence type="ECO:0000313" key="1">
    <source>
        <dbReference type="EMBL" id="CAG8696249.1"/>
    </source>
</evidence>
<feature type="non-terminal residue" evidence="1">
    <location>
        <position position="42"/>
    </location>
</feature>
<name>A0A9N9HMK6_9GLOM</name>
<dbReference type="Proteomes" id="UP000789570">
    <property type="component" value="Unassembled WGS sequence"/>
</dbReference>
<comment type="caution">
    <text evidence="1">The sequence shown here is derived from an EMBL/GenBank/DDBJ whole genome shotgun (WGS) entry which is preliminary data.</text>
</comment>
<keyword evidence="2" id="KW-1185">Reference proteome</keyword>
<dbReference type="EMBL" id="CAJVPQ010007388">
    <property type="protein sequence ID" value="CAG8696249.1"/>
    <property type="molecule type" value="Genomic_DNA"/>
</dbReference>
<sequence length="42" mass="5084">MSETIDLIEPVSQLGKRRTDTIKKDILECYKEEKERRKDLFQ</sequence>
<dbReference type="AlphaFoldDB" id="A0A9N9HMK6"/>
<protein>
    <submittedName>
        <fullName evidence="1">16261_t:CDS:1</fullName>
    </submittedName>
</protein>
<reference evidence="1" key="1">
    <citation type="submission" date="2021-06" db="EMBL/GenBank/DDBJ databases">
        <authorList>
            <person name="Kallberg Y."/>
            <person name="Tangrot J."/>
            <person name="Rosling A."/>
        </authorList>
    </citation>
    <scope>NUCLEOTIDE SEQUENCE</scope>
    <source>
        <strain evidence="1">UK204</strain>
    </source>
</reference>
<proteinExistence type="predicted"/>
<evidence type="ECO:0000313" key="2">
    <source>
        <dbReference type="Proteomes" id="UP000789570"/>
    </source>
</evidence>
<organism evidence="1 2">
    <name type="scientific">Funneliformis caledonium</name>
    <dbReference type="NCBI Taxonomy" id="1117310"/>
    <lineage>
        <taxon>Eukaryota</taxon>
        <taxon>Fungi</taxon>
        <taxon>Fungi incertae sedis</taxon>
        <taxon>Mucoromycota</taxon>
        <taxon>Glomeromycotina</taxon>
        <taxon>Glomeromycetes</taxon>
        <taxon>Glomerales</taxon>
        <taxon>Glomeraceae</taxon>
        <taxon>Funneliformis</taxon>
    </lineage>
</organism>
<accession>A0A9N9HMK6</accession>